<dbReference type="PANTHER" id="PTHR13780:SF101">
    <property type="entry name" value="SNF1-RELATED PROTEIN KINASE REGULATORY SUBUNIT GAMMA-LIKE PV42A"/>
    <property type="match status" value="1"/>
</dbReference>
<dbReference type="InterPro" id="IPR000644">
    <property type="entry name" value="CBS_dom"/>
</dbReference>
<evidence type="ECO:0000256" key="4">
    <source>
        <dbReference type="SAM" id="MobiDB-lite"/>
    </source>
</evidence>
<dbReference type="Gene3D" id="3.10.580.10">
    <property type="entry name" value="CBS-domain"/>
    <property type="match status" value="2"/>
</dbReference>
<evidence type="ECO:0000256" key="2">
    <source>
        <dbReference type="ARBA" id="ARBA00023122"/>
    </source>
</evidence>
<feature type="domain" description="CBS" evidence="5">
    <location>
        <begin position="338"/>
        <end position="395"/>
    </location>
</feature>
<accession>A0AAV8CG61</accession>
<dbReference type="InterPro" id="IPR050511">
    <property type="entry name" value="AMPK_gamma/SDS23_families"/>
</dbReference>
<dbReference type="PROSITE" id="PS51371">
    <property type="entry name" value="CBS"/>
    <property type="match status" value="2"/>
</dbReference>
<evidence type="ECO:0000256" key="1">
    <source>
        <dbReference type="ARBA" id="ARBA00022737"/>
    </source>
</evidence>
<evidence type="ECO:0000259" key="5">
    <source>
        <dbReference type="PROSITE" id="PS51371"/>
    </source>
</evidence>
<keyword evidence="7" id="KW-1185">Reference proteome</keyword>
<dbReference type="EMBL" id="JAMFTS010000005">
    <property type="protein sequence ID" value="KAJ4754371.1"/>
    <property type="molecule type" value="Genomic_DNA"/>
</dbReference>
<dbReference type="GO" id="GO:0005737">
    <property type="term" value="C:cytoplasm"/>
    <property type="evidence" value="ECO:0007669"/>
    <property type="project" value="TreeGrafter"/>
</dbReference>
<dbReference type="SUPFAM" id="SSF54631">
    <property type="entry name" value="CBS-domain pair"/>
    <property type="match status" value="2"/>
</dbReference>
<gene>
    <name evidence="6" type="ORF">LUZ62_088776</name>
</gene>
<keyword evidence="1" id="KW-0677">Repeat</keyword>
<dbReference type="InterPro" id="IPR046342">
    <property type="entry name" value="CBS_dom_sf"/>
</dbReference>
<sequence length="405" mass="43944">MERSSVEKAAATPNPTPGENKNKNTTSNSKKQRPGPCGWLREHRVSLLTRHKRRLVEVPYTATIADTANALQANCVSAMVVAAPPGRWIGAGGTMILESDPATGAVRKHYIGMVTMLDILVHIAEAGVKGGGKWEEMDLNQSMMVPVSSVIGHSLEGLSLWTLNPNTSIMDCMETFSKGVHRALVPIGSQTDNSLPVELVESSPGYKMVTQMDVIRFLQESSHELKDILSSSIQALDAINENVFAVAKNTKVDEVIKTMRAASLTAVPVVDADGVELLQDGRGKRVVETFSASDLRDCPMAQLQSWLGLTVTEFKEKVGALKATLTPEGGTAISDVQQSPKLITSFPENSLKEVTEMVVVNHVHRVWVVDRQSLLLGLVSLTDILRAVRESALKMDQDMQGIVSQ</sequence>
<evidence type="ECO:0000313" key="7">
    <source>
        <dbReference type="Proteomes" id="UP001140206"/>
    </source>
</evidence>
<feature type="domain" description="CBS" evidence="5">
    <location>
        <begin position="239"/>
        <end position="305"/>
    </location>
</feature>
<keyword evidence="2 3" id="KW-0129">CBS domain</keyword>
<evidence type="ECO:0000256" key="3">
    <source>
        <dbReference type="PROSITE-ProRule" id="PRU00703"/>
    </source>
</evidence>
<comment type="caution">
    <text evidence="6">The sequence shown here is derived from an EMBL/GenBank/DDBJ whole genome shotgun (WGS) entry which is preliminary data.</text>
</comment>
<dbReference type="PANTHER" id="PTHR13780">
    <property type="entry name" value="AMP-ACTIVATED PROTEIN KINASE, GAMMA REGULATORY SUBUNIT"/>
    <property type="match status" value="1"/>
</dbReference>
<name>A0AAV8CG61_9POAL</name>
<protein>
    <submittedName>
        <fullName evidence="6">SNF1-related protein kinase regulatory subunit gamma-like PV42a</fullName>
    </submittedName>
</protein>
<dbReference type="SMART" id="SM00116">
    <property type="entry name" value="CBS"/>
    <property type="match status" value="2"/>
</dbReference>
<dbReference type="Pfam" id="PF00571">
    <property type="entry name" value="CBS"/>
    <property type="match status" value="2"/>
</dbReference>
<feature type="region of interest" description="Disordered" evidence="4">
    <location>
        <begin position="1"/>
        <end position="38"/>
    </location>
</feature>
<proteinExistence type="predicted"/>
<dbReference type="GO" id="GO:0005634">
    <property type="term" value="C:nucleus"/>
    <property type="evidence" value="ECO:0007669"/>
    <property type="project" value="TreeGrafter"/>
</dbReference>
<evidence type="ECO:0000313" key="6">
    <source>
        <dbReference type="EMBL" id="KAJ4754371.1"/>
    </source>
</evidence>
<organism evidence="6 7">
    <name type="scientific">Rhynchospora pubera</name>
    <dbReference type="NCBI Taxonomy" id="906938"/>
    <lineage>
        <taxon>Eukaryota</taxon>
        <taxon>Viridiplantae</taxon>
        <taxon>Streptophyta</taxon>
        <taxon>Embryophyta</taxon>
        <taxon>Tracheophyta</taxon>
        <taxon>Spermatophyta</taxon>
        <taxon>Magnoliopsida</taxon>
        <taxon>Liliopsida</taxon>
        <taxon>Poales</taxon>
        <taxon>Cyperaceae</taxon>
        <taxon>Cyperoideae</taxon>
        <taxon>Rhynchosporeae</taxon>
        <taxon>Rhynchospora</taxon>
    </lineage>
</organism>
<dbReference type="AlphaFoldDB" id="A0AAV8CG61"/>
<reference evidence="6" key="1">
    <citation type="submission" date="2022-08" db="EMBL/GenBank/DDBJ databases">
        <authorList>
            <person name="Marques A."/>
        </authorList>
    </citation>
    <scope>NUCLEOTIDE SEQUENCE</scope>
    <source>
        <strain evidence="6">RhyPub2mFocal</strain>
        <tissue evidence="6">Leaves</tissue>
    </source>
</reference>
<dbReference type="Proteomes" id="UP001140206">
    <property type="component" value="Chromosome 5"/>
</dbReference>